<dbReference type="EC" id="2.7.7.101" evidence="12"/>
<evidence type="ECO:0000256" key="5">
    <source>
        <dbReference type="ARBA" id="ARBA00022705"/>
    </source>
</evidence>
<keyword evidence="10 12" id="KW-0238">DNA-binding</keyword>
<dbReference type="InterPro" id="IPR030846">
    <property type="entry name" value="DnaG_bac"/>
</dbReference>
<comment type="caution">
    <text evidence="15">The sequence shown here is derived from an EMBL/GenBank/DDBJ whole genome shotgun (WGS) entry which is preliminary data.</text>
</comment>
<evidence type="ECO:0000313" key="16">
    <source>
        <dbReference type="Proteomes" id="UP001597301"/>
    </source>
</evidence>
<dbReference type="SUPFAM" id="SSF57783">
    <property type="entry name" value="Zinc beta-ribbon"/>
    <property type="match status" value="1"/>
</dbReference>
<keyword evidence="16" id="KW-1185">Reference proteome</keyword>
<dbReference type="InterPro" id="IPR034151">
    <property type="entry name" value="TOPRIM_DnaG_bac"/>
</dbReference>
<protein>
    <recommendedName>
        <fullName evidence="12 13">DNA primase</fullName>
        <ecNumber evidence="12">2.7.7.101</ecNumber>
    </recommendedName>
</protein>
<reference evidence="16" key="1">
    <citation type="journal article" date="2019" name="Int. J. Syst. Evol. Microbiol.">
        <title>The Global Catalogue of Microorganisms (GCM) 10K type strain sequencing project: providing services to taxonomists for standard genome sequencing and annotation.</title>
        <authorList>
            <consortium name="The Broad Institute Genomics Platform"/>
            <consortium name="The Broad Institute Genome Sequencing Center for Infectious Disease"/>
            <person name="Wu L."/>
            <person name="Ma J."/>
        </authorList>
    </citation>
    <scope>NUCLEOTIDE SEQUENCE [LARGE SCALE GENOMIC DNA]</scope>
    <source>
        <strain evidence="16">CGMCC 1.12295</strain>
    </source>
</reference>
<dbReference type="Gene3D" id="1.10.860.10">
    <property type="entry name" value="DNAb Helicase, Chain A"/>
    <property type="match status" value="1"/>
</dbReference>
<evidence type="ECO:0000313" key="15">
    <source>
        <dbReference type="EMBL" id="MFD1705432.1"/>
    </source>
</evidence>
<dbReference type="PANTHER" id="PTHR30313:SF2">
    <property type="entry name" value="DNA PRIMASE"/>
    <property type="match status" value="1"/>
</dbReference>
<dbReference type="InterPro" id="IPR013264">
    <property type="entry name" value="DNAG_N"/>
</dbReference>
<evidence type="ECO:0000256" key="3">
    <source>
        <dbReference type="ARBA" id="ARBA00022679"/>
    </source>
</evidence>
<dbReference type="SUPFAM" id="SSF56731">
    <property type="entry name" value="DNA primase core"/>
    <property type="match status" value="1"/>
</dbReference>
<comment type="domain">
    <text evidence="12">Contains an N-terminal zinc-binding domain, a central core domain that contains the primase activity, and a C-terminal DnaB-binding domain.</text>
</comment>
<dbReference type="InterPro" id="IPR002694">
    <property type="entry name" value="Znf_CHC2"/>
</dbReference>
<evidence type="ECO:0000256" key="9">
    <source>
        <dbReference type="ARBA" id="ARBA00022842"/>
    </source>
</evidence>
<dbReference type="Pfam" id="PF01807">
    <property type="entry name" value="Zn_ribbon_DnaG"/>
    <property type="match status" value="1"/>
</dbReference>
<keyword evidence="11 12" id="KW-0804">Transcription</keyword>
<dbReference type="Pfam" id="PF00772">
    <property type="entry name" value="DnaB"/>
    <property type="match status" value="1"/>
</dbReference>
<keyword evidence="4 12" id="KW-0548">Nucleotidyltransferase</keyword>
<organism evidence="15 16">
    <name type="scientific">Siminovitchia sediminis</name>
    <dbReference type="NCBI Taxonomy" id="1274353"/>
    <lineage>
        <taxon>Bacteria</taxon>
        <taxon>Bacillati</taxon>
        <taxon>Bacillota</taxon>
        <taxon>Bacilli</taxon>
        <taxon>Bacillales</taxon>
        <taxon>Bacillaceae</taxon>
        <taxon>Siminovitchia</taxon>
    </lineage>
</organism>
<proteinExistence type="inferred from homology"/>
<dbReference type="HAMAP" id="MF_00974">
    <property type="entry name" value="DNA_primase_DnaG"/>
    <property type="match status" value="1"/>
</dbReference>
<dbReference type="Pfam" id="PF08275">
    <property type="entry name" value="DNAG_N"/>
    <property type="match status" value="1"/>
</dbReference>
<dbReference type="InterPro" id="IPR050219">
    <property type="entry name" value="DnaG_primase"/>
</dbReference>
<dbReference type="Gene3D" id="3.40.1360.10">
    <property type="match status" value="1"/>
</dbReference>
<dbReference type="InterPro" id="IPR007693">
    <property type="entry name" value="DNA_helicase_DnaB-like_N"/>
</dbReference>
<evidence type="ECO:0000256" key="1">
    <source>
        <dbReference type="ARBA" id="ARBA00022478"/>
    </source>
</evidence>
<dbReference type="InterPro" id="IPR016136">
    <property type="entry name" value="DNA_helicase_N/primase_C"/>
</dbReference>
<dbReference type="InterPro" id="IPR036977">
    <property type="entry name" value="DNA_primase_Znf_CHC2"/>
</dbReference>
<dbReference type="Proteomes" id="UP001597301">
    <property type="component" value="Unassembled WGS sequence"/>
</dbReference>
<dbReference type="InterPro" id="IPR037068">
    <property type="entry name" value="DNA_primase_core_N_sf"/>
</dbReference>
<evidence type="ECO:0000256" key="11">
    <source>
        <dbReference type="ARBA" id="ARBA00023163"/>
    </source>
</evidence>
<evidence type="ECO:0000256" key="2">
    <source>
        <dbReference type="ARBA" id="ARBA00022515"/>
    </source>
</evidence>
<feature type="domain" description="Toprim" evidence="14">
    <location>
        <begin position="263"/>
        <end position="344"/>
    </location>
</feature>
<dbReference type="InterPro" id="IPR006295">
    <property type="entry name" value="DNA_primase_DnaG"/>
</dbReference>
<evidence type="ECO:0000259" key="14">
    <source>
        <dbReference type="PROSITE" id="PS50880"/>
    </source>
</evidence>
<keyword evidence="8 12" id="KW-0862">Zinc</keyword>
<comment type="similarity">
    <text evidence="12 13">Belongs to the DnaG primase family.</text>
</comment>
<dbReference type="SUPFAM" id="SSF48024">
    <property type="entry name" value="N-terminal domain of DnaB helicase"/>
    <property type="match status" value="1"/>
</dbReference>
<dbReference type="PANTHER" id="PTHR30313">
    <property type="entry name" value="DNA PRIMASE"/>
    <property type="match status" value="1"/>
</dbReference>
<gene>
    <name evidence="12 15" type="primary">dnaG</name>
    <name evidence="15" type="ORF">ACFSCZ_01535</name>
</gene>
<evidence type="ECO:0000256" key="8">
    <source>
        <dbReference type="ARBA" id="ARBA00022833"/>
    </source>
</evidence>
<keyword evidence="6 12" id="KW-0479">Metal-binding</keyword>
<evidence type="ECO:0000256" key="12">
    <source>
        <dbReference type="HAMAP-Rule" id="MF_00974"/>
    </source>
</evidence>
<keyword evidence="2 12" id="KW-0639">Primosome</keyword>
<evidence type="ECO:0000256" key="10">
    <source>
        <dbReference type="ARBA" id="ARBA00023125"/>
    </source>
</evidence>
<comment type="cofactor">
    <cofactor evidence="12 13">
        <name>Zn(2+)</name>
        <dbReference type="ChEBI" id="CHEBI:29105"/>
    </cofactor>
    <text evidence="12 13">Binds 1 zinc ion per monomer.</text>
</comment>
<dbReference type="Gene3D" id="6.10.140.360">
    <property type="match status" value="1"/>
</dbReference>
<dbReference type="Pfam" id="PF10410">
    <property type="entry name" value="DnaB_bind"/>
    <property type="match status" value="1"/>
</dbReference>
<keyword evidence="3 12" id="KW-0808">Transferase</keyword>
<evidence type="ECO:0000256" key="7">
    <source>
        <dbReference type="ARBA" id="ARBA00022771"/>
    </source>
</evidence>
<dbReference type="EMBL" id="JBHUEO010000004">
    <property type="protein sequence ID" value="MFD1705432.1"/>
    <property type="molecule type" value="Genomic_DNA"/>
</dbReference>
<evidence type="ECO:0000256" key="6">
    <source>
        <dbReference type="ARBA" id="ARBA00022723"/>
    </source>
</evidence>
<name>A0ABW4KEJ7_9BACI</name>
<comment type="subunit">
    <text evidence="12">Monomer. Interacts with DnaB.</text>
</comment>
<comment type="catalytic activity">
    <reaction evidence="12">
        <text>ssDNA + n NTP = ssDNA/pppN(pN)n-1 hybrid + (n-1) diphosphate.</text>
        <dbReference type="EC" id="2.7.7.101"/>
    </reaction>
</comment>
<dbReference type="CDD" id="cd03364">
    <property type="entry name" value="TOPRIM_DnaG_primases"/>
    <property type="match status" value="1"/>
</dbReference>
<dbReference type="InterPro" id="IPR036185">
    <property type="entry name" value="DNA_heli_DnaB-like_N_sf"/>
</dbReference>
<dbReference type="PIRSF" id="PIRSF002811">
    <property type="entry name" value="DnaG"/>
    <property type="match status" value="1"/>
</dbReference>
<keyword evidence="7 12" id="KW-0863">Zinc-finger</keyword>
<dbReference type="SMART" id="SM00493">
    <property type="entry name" value="TOPRIM"/>
    <property type="match status" value="1"/>
</dbReference>
<comment type="function">
    <text evidence="12 13">RNA polymerase that catalyzes the synthesis of short RNA molecules used as primers for DNA polymerase during DNA replication.</text>
</comment>
<dbReference type="InterPro" id="IPR019475">
    <property type="entry name" value="DNA_primase_DnaB-bd"/>
</dbReference>
<evidence type="ECO:0000256" key="13">
    <source>
        <dbReference type="PIRNR" id="PIRNR002811"/>
    </source>
</evidence>
<dbReference type="Gene3D" id="3.90.980.10">
    <property type="entry name" value="DNA primase, catalytic core, N-terminal domain"/>
    <property type="match status" value="1"/>
</dbReference>
<dbReference type="InterPro" id="IPR006171">
    <property type="entry name" value="TOPRIM_dom"/>
</dbReference>
<keyword evidence="9" id="KW-0460">Magnesium</keyword>
<dbReference type="Pfam" id="PF13155">
    <property type="entry name" value="Toprim_2"/>
    <property type="match status" value="1"/>
</dbReference>
<dbReference type="Gene3D" id="3.90.580.10">
    <property type="entry name" value="Zinc finger, CHC2-type domain"/>
    <property type="match status" value="1"/>
</dbReference>
<evidence type="ECO:0000256" key="4">
    <source>
        <dbReference type="ARBA" id="ARBA00022695"/>
    </source>
</evidence>
<dbReference type="PROSITE" id="PS50880">
    <property type="entry name" value="TOPRIM"/>
    <property type="match status" value="1"/>
</dbReference>
<feature type="zinc finger region" description="CHC2-type" evidence="12">
    <location>
        <begin position="40"/>
        <end position="64"/>
    </location>
</feature>
<dbReference type="RefSeq" id="WP_380772169.1">
    <property type="nucleotide sequence ID" value="NZ_JBHUEO010000004.1"/>
</dbReference>
<sequence length="602" mass="68939">MTARIPEDKIGEIRQSVDIVDIVSDYVQLKKQGRNYFGLCPFHNENTPSFSVAPEKQIYHCFGCGAGGNVFNFVMDVEGIPFIEAVSVIAGKGGVPLQIDHPEKSRPGRYPAEQQKMVDAHELIGKLYHHLLINTKEGADALEYLLSRGFTEEGIRKFKIGYSLPEWDMAVKYLKQRGFQEEELEKAGLLIKRESSDGFFDRFRNRIMFPLFDSHGKMIAFSARAVNPEDSPKYLNTPETAVFNKSSLLYNYHQARSEIRRQGFAVLFEGFADVISADQADVKNGVAVMGTSLTQDHVQLLKRLTDTIILCFDSDQAGLEASNRAGAMLAEQGLEVKAALLPQGMDPDDYIQKYGSGKFQKDIIGNALAWTAFKLHYYRTGKNMQNEGEKLKFIEEAMFELSQLSNPIERELYTRQIAEEFSISLEVLEKQQKQLVQVQEKRNRRKKVAEQPVPQKSRAIPPAHLTAERYLLARMLRDDETAYRIMDMLDHRPFYYDDHQAIVTYLFGYLEEGNPADPLLFLDYLPDKKLRSVVTEIEMMAMDHEDSEKEIKDCVNYVLKFEKMLMIKEKQSEQREAERSNNFEKALDIAQEIIALRKSLNI</sequence>
<keyword evidence="5 12" id="KW-0235">DNA replication</keyword>
<dbReference type="SMART" id="SM00400">
    <property type="entry name" value="ZnF_CHCC"/>
    <property type="match status" value="1"/>
</dbReference>
<keyword evidence="1 12" id="KW-0240">DNA-directed RNA polymerase</keyword>
<dbReference type="NCBIfam" id="TIGR01391">
    <property type="entry name" value="dnaG"/>
    <property type="match status" value="1"/>
</dbReference>
<accession>A0ABW4KEJ7</accession>